<organism evidence="1">
    <name type="scientific">Arundo donax</name>
    <name type="common">Giant reed</name>
    <name type="synonym">Donax arundinaceus</name>
    <dbReference type="NCBI Taxonomy" id="35708"/>
    <lineage>
        <taxon>Eukaryota</taxon>
        <taxon>Viridiplantae</taxon>
        <taxon>Streptophyta</taxon>
        <taxon>Embryophyta</taxon>
        <taxon>Tracheophyta</taxon>
        <taxon>Spermatophyta</taxon>
        <taxon>Magnoliopsida</taxon>
        <taxon>Liliopsida</taxon>
        <taxon>Poales</taxon>
        <taxon>Poaceae</taxon>
        <taxon>PACMAD clade</taxon>
        <taxon>Arundinoideae</taxon>
        <taxon>Arundineae</taxon>
        <taxon>Arundo</taxon>
    </lineage>
</organism>
<proteinExistence type="predicted"/>
<protein>
    <submittedName>
        <fullName evidence="1">Uncharacterized protein</fullName>
    </submittedName>
</protein>
<accession>A0A0A9A600</accession>
<reference evidence="1" key="2">
    <citation type="journal article" date="2015" name="Data Brief">
        <title>Shoot transcriptome of the giant reed, Arundo donax.</title>
        <authorList>
            <person name="Barrero R.A."/>
            <person name="Guerrero F.D."/>
            <person name="Moolhuijzen P."/>
            <person name="Goolsby J.A."/>
            <person name="Tidwell J."/>
            <person name="Bellgard S.E."/>
            <person name="Bellgard M.I."/>
        </authorList>
    </citation>
    <scope>NUCLEOTIDE SEQUENCE</scope>
    <source>
        <tissue evidence="1">Shoot tissue taken approximately 20 cm above the soil surface</tissue>
    </source>
</reference>
<evidence type="ECO:0000313" key="1">
    <source>
        <dbReference type="EMBL" id="JAD42467.1"/>
    </source>
</evidence>
<name>A0A0A9A600_ARUDO</name>
<dbReference type="AlphaFoldDB" id="A0A0A9A600"/>
<dbReference type="EMBL" id="GBRH01255428">
    <property type="protein sequence ID" value="JAD42467.1"/>
    <property type="molecule type" value="Transcribed_RNA"/>
</dbReference>
<sequence>MQLQLQQGTQIQSLKQSTRKLRGMCMFSFSNR</sequence>
<reference evidence="1" key="1">
    <citation type="submission" date="2014-09" db="EMBL/GenBank/DDBJ databases">
        <authorList>
            <person name="Magalhaes I.L.F."/>
            <person name="Oliveira U."/>
            <person name="Santos F.R."/>
            <person name="Vidigal T.H.D.A."/>
            <person name="Brescovit A.D."/>
            <person name="Santos A.J."/>
        </authorList>
    </citation>
    <scope>NUCLEOTIDE SEQUENCE</scope>
    <source>
        <tissue evidence="1">Shoot tissue taken approximately 20 cm above the soil surface</tissue>
    </source>
</reference>